<dbReference type="Proteomes" id="UP000886501">
    <property type="component" value="Unassembled WGS sequence"/>
</dbReference>
<comment type="caution">
    <text evidence="1">The sequence shown here is derived from an EMBL/GenBank/DDBJ whole genome shotgun (WGS) entry which is preliminary data.</text>
</comment>
<proteinExistence type="predicted"/>
<gene>
    <name evidence="1" type="ORF">BDM02DRAFT_3118125</name>
</gene>
<organism evidence="1 2">
    <name type="scientific">Thelephora ganbajun</name>
    <name type="common">Ganba fungus</name>
    <dbReference type="NCBI Taxonomy" id="370292"/>
    <lineage>
        <taxon>Eukaryota</taxon>
        <taxon>Fungi</taxon>
        <taxon>Dikarya</taxon>
        <taxon>Basidiomycota</taxon>
        <taxon>Agaricomycotina</taxon>
        <taxon>Agaricomycetes</taxon>
        <taxon>Thelephorales</taxon>
        <taxon>Thelephoraceae</taxon>
        <taxon>Thelephora</taxon>
    </lineage>
</organism>
<evidence type="ECO:0000313" key="2">
    <source>
        <dbReference type="Proteomes" id="UP000886501"/>
    </source>
</evidence>
<keyword evidence="2" id="KW-1185">Reference proteome</keyword>
<reference evidence="1" key="1">
    <citation type="submission" date="2019-10" db="EMBL/GenBank/DDBJ databases">
        <authorList>
            <consortium name="DOE Joint Genome Institute"/>
            <person name="Kuo A."/>
            <person name="Miyauchi S."/>
            <person name="Kiss E."/>
            <person name="Drula E."/>
            <person name="Kohler A."/>
            <person name="Sanchez-Garcia M."/>
            <person name="Andreopoulos B."/>
            <person name="Barry K.W."/>
            <person name="Bonito G."/>
            <person name="Buee M."/>
            <person name="Carver A."/>
            <person name="Chen C."/>
            <person name="Cichocki N."/>
            <person name="Clum A."/>
            <person name="Culley D."/>
            <person name="Crous P.W."/>
            <person name="Fauchery L."/>
            <person name="Girlanda M."/>
            <person name="Hayes R."/>
            <person name="Keri Z."/>
            <person name="Labutti K."/>
            <person name="Lipzen A."/>
            <person name="Lombard V."/>
            <person name="Magnuson J."/>
            <person name="Maillard F."/>
            <person name="Morin E."/>
            <person name="Murat C."/>
            <person name="Nolan M."/>
            <person name="Ohm R."/>
            <person name="Pangilinan J."/>
            <person name="Pereira M."/>
            <person name="Perotto S."/>
            <person name="Peter M."/>
            <person name="Riley R."/>
            <person name="Sitrit Y."/>
            <person name="Stielow B."/>
            <person name="Szollosi G."/>
            <person name="Zifcakova L."/>
            <person name="Stursova M."/>
            <person name="Spatafora J.W."/>
            <person name="Tedersoo L."/>
            <person name="Vaario L.-M."/>
            <person name="Yamada A."/>
            <person name="Yan M."/>
            <person name="Wang P."/>
            <person name="Xu J."/>
            <person name="Bruns T."/>
            <person name="Baldrian P."/>
            <person name="Vilgalys R."/>
            <person name="Henrissat B."/>
            <person name="Grigoriev I.V."/>
            <person name="Hibbett D."/>
            <person name="Nagy L.G."/>
            <person name="Martin F.M."/>
        </authorList>
    </citation>
    <scope>NUCLEOTIDE SEQUENCE</scope>
    <source>
        <strain evidence="1">P2</strain>
    </source>
</reference>
<dbReference type="EMBL" id="MU118049">
    <property type="protein sequence ID" value="KAF9646745.1"/>
    <property type="molecule type" value="Genomic_DNA"/>
</dbReference>
<sequence length="591" mass="64107">MVITSGFLALSSLFILAAPVSAVPSSFGRLQRASEGNDILWENCSTFGVDSRDPRLTCGYHEVPMDYHDPRAGKARLAVARYAATAPQKLGTLFVNPGGPGNSGVDLIAQNGQNISLLFRGTYDIVSWDPRGVGLYTFPGAVTCFNSQAEEGAFFQNTIVQSINHTIAGKFDQQDLDEFFSRTEEDSRLLLEFGARCQRGPVGKFLQYIGTSSTVRDLASLGNLIVGKDKPIDYWGVSYGTVIGINFLNMFPERAGHVILDGVVDPNTWVSHKILRTALIDGEKTYSALTDACAASGKAGCRLVELVGDHATGPDIKRLLNDAHDTALRLLRAGFDKFPIKPGEMRAELHDVLTTPVFWSPFINGEVFHTVVLIFQTAQSLNISYGGNGTYHIPSGTVNISTSLFKSGTSSSPAQNLTDHAFEAIIGADNFIDIENHIVMKDVLNEIVDITRAVSPAFGAVWRLGHNFGWPVRSVERLPPFDFSKLKNPVLVIGNTADPITPFVSAQAAANLLGKHATLVEQLGVGHVSIAQFSLCTLSTIANYVLASKLPEVPNGGHIKCEVDPSNILFPPIGTSTPAKRGFNQFMRRRW</sequence>
<evidence type="ECO:0000313" key="1">
    <source>
        <dbReference type="EMBL" id="KAF9646745.1"/>
    </source>
</evidence>
<reference evidence="1" key="2">
    <citation type="journal article" date="2020" name="Nat. Commun.">
        <title>Large-scale genome sequencing of mycorrhizal fungi provides insights into the early evolution of symbiotic traits.</title>
        <authorList>
            <person name="Miyauchi S."/>
            <person name="Kiss E."/>
            <person name="Kuo A."/>
            <person name="Drula E."/>
            <person name="Kohler A."/>
            <person name="Sanchez-Garcia M."/>
            <person name="Morin E."/>
            <person name="Andreopoulos B."/>
            <person name="Barry K.W."/>
            <person name="Bonito G."/>
            <person name="Buee M."/>
            <person name="Carver A."/>
            <person name="Chen C."/>
            <person name="Cichocki N."/>
            <person name="Clum A."/>
            <person name="Culley D."/>
            <person name="Crous P.W."/>
            <person name="Fauchery L."/>
            <person name="Girlanda M."/>
            <person name="Hayes R.D."/>
            <person name="Keri Z."/>
            <person name="LaButti K."/>
            <person name="Lipzen A."/>
            <person name="Lombard V."/>
            <person name="Magnuson J."/>
            <person name="Maillard F."/>
            <person name="Murat C."/>
            <person name="Nolan M."/>
            <person name="Ohm R.A."/>
            <person name="Pangilinan J."/>
            <person name="Pereira M.F."/>
            <person name="Perotto S."/>
            <person name="Peter M."/>
            <person name="Pfister S."/>
            <person name="Riley R."/>
            <person name="Sitrit Y."/>
            <person name="Stielow J.B."/>
            <person name="Szollosi G."/>
            <person name="Zifcakova L."/>
            <person name="Stursova M."/>
            <person name="Spatafora J.W."/>
            <person name="Tedersoo L."/>
            <person name="Vaario L.M."/>
            <person name="Yamada A."/>
            <person name="Yan M."/>
            <person name="Wang P."/>
            <person name="Xu J."/>
            <person name="Bruns T."/>
            <person name="Baldrian P."/>
            <person name="Vilgalys R."/>
            <person name="Dunand C."/>
            <person name="Henrissat B."/>
            <person name="Grigoriev I.V."/>
            <person name="Hibbett D."/>
            <person name="Nagy L.G."/>
            <person name="Martin F.M."/>
        </authorList>
    </citation>
    <scope>NUCLEOTIDE SEQUENCE</scope>
    <source>
        <strain evidence="1">P2</strain>
    </source>
</reference>
<accession>A0ACB6ZAI7</accession>
<name>A0ACB6ZAI7_THEGA</name>
<protein>
    <submittedName>
        <fullName evidence="1">Alpha/beta-hydrolase</fullName>
    </submittedName>
</protein>